<proteinExistence type="predicted"/>
<dbReference type="PANTHER" id="PTHR47027">
    <property type="entry name" value="REVERSE TRANSCRIPTASE DOMAIN-CONTAINING PROTEIN"/>
    <property type="match status" value="1"/>
</dbReference>
<dbReference type="Proteomes" id="UP001066276">
    <property type="component" value="Chromosome 3_2"/>
</dbReference>
<comment type="caution">
    <text evidence="2">The sequence shown here is derived from an EMBL/GenBank/DDBJ whole genome shotgun (WGS) entry which is preliminary data.</text>
</comment>
<dbReference type="Pfam" id="PF00078">
    <property type="entry name" value="RVT_1"/>
    <property type="match status" value="1"/>
</dbReference>
<dbReference type="PROSITE" id="PS50878">
    <property type="entry name" value="RT_POL"/>
    <property type="match status" value="1"/>
</dbReference>
<dbReference type="EMBL" id="JANPWB010000006">
    <property type="protein sequence ID" value="KAJ1175437.1"/>
    <property type="molecule type" value="Genomic_DNA"/>
</dbReference>
<name>A0AAV7TFU9_PLEWA</name>
<evidence type="ECO:0000313" key="2">
    <source>
        <dbReference type="EMBL" id="KAJ1175437.1"/>
    </source>
</evidence>
<gene>
    <name evidence="2" type="ORF">NDU88_000725</name>
</gene>
<feature type="domain" description="Reverse transcriptase" evidence="1">
    <location>
        <begin position="1"/>
        <end position="193"/>
    </location>
</feature>
<evidence type="ECO:0000259" key="1">
    <source>
        <dbReference type="PROSITE" id="PS50878"/>
    </source>
</evidence>
<dbReference type="AlphaFoldDB" id="A0AAV7TFU9"/>
<evidence type="ECO:0000313" key="3">
    <source>
        <dbReference type="Proteomes" id="UP001066276"/>
    </source>
</evidence>
<keyword evidence="3" id="KW-1185">Reference proteome</keyword>
<reference evidence="2" key="1">
    <citation type="journal article" date="2022" name="bioRxiv">
        <title>Sequencing and chromosome-scale assembly of the giantPleurodeles waltlgenome.</title>
        <authorList>
            <person name="Brown T."/>
            <person name="Elewa A."/>
            <person name="Iarovenko S."/>
            <person name="Subramanian E."/>
            <person name="Araus A.J."/>
            <person name="Petzold A."/>
            <person name="Susuki M."/>
            <person name="Suzuki K.-i.T."/>
            <person name="Hayashi T."/>
            <person name="Toyoda A."/>
            <person name="Oliveira C."/>
            <person name="Osipova E."/>
            <person name="Leigh N.D."/>
            <person name="Simon A."/>
            <person name="Yun M.H."/>
        </authorList>
    </citation>
    <scope>NUCLEOTIDE SEQUENCE</scope>
    <source>
        <strain evidence="2">20211129_DDA</strain>
        <tissue evidence="2">Liver</tissue>
    </source>
</reference>
<dbReference type="InterPro" id="IPR000477">
    <property type="entry name" value="RT_dom"/>
</dbReference>
<protein>
    <recommendedName>
        <fullName evidence="1">Reverse transcriptase domain-containing protein</fullName>
    </recommendedName>
</protein>
<dbReference type="PANTHER" id="PTHR47027:SF26">
    <property type="entry name" value="REVERSE TRANSCRIPTASE DOMAIN-CONTAINING PROTEIN"/>
    <property type="match status" value="1"/>
</dbReference>
<accession>A0AAV7TFU9</accession>
<sequence length="193" mass="22055">MIFTACQLQQKCQEHNRDLHTMFVDLTKVFDTVSPEGLWQIMEKSGFPGKFISMVRPFHYGMLARVLDDGDSSNVFPVTNGVQQGCVLEPMLFSMMFSAILPDAFCDGEETSIKFKHGTDGRLFNLQRLQAKTKVEEDSVHYFLFEDGWAFNSAIEAQMQQGMNHFSTACRTFGLTFSTKRTEVFYQPTLQKT</sequence>
<organism evidence="2 3">
    <name type="scientific">Pleurodeles waltl</name>
    <name type="common">Iberian ribbed newt</name>
    <dbReference type="NCBI Taxonomy" id="8319"/>
    <lineage>
        <taxon>Eukaryota</taxon>
        <taxon>Metazoa</taxon>
        <taxon>Chordata</taxon>
        <taxon>Craniata</taxon>
        <taxon>Vertebrata</taxon>
        <taxon>Euteleostomi</taxon>
        <taxon>Amphibia</taxon>
        <taxon>Batrachia</taxon>
        <taxon>Caudata</taxon>
        <taxon>Salamandroidea</taxon>
        <taxon>Salamandridae</taxon>
        <taxon>Pleurodelinae</taxon>
        <taxon>Pleurodeles</taxon>
    </lineage>
</organism>